<accession>A0A1I4U8M5</accession>
<dbReference type="PIRSF" id="PIRSF006444">
    <property type="entry name" value="PaaK"/>
    <property type="match status" value="1"/>
</dbReference>
<dbReference type="Pfam" id="PF00501">
    <property type="entry name" value="AMP-binding"/>
    <property type="match status" value="1"/>
</dbReference>
<proteinExistence type="inferred from homology"/>
<dbReference type="GO" id="GO:0010124">
    <property type="term" value="P:phenylacetate catabolic process"/>
    <property type="evidence" value="ECO:0007669"/>
    <property type="project" value="UniProtKB-UniRule"/>
</dbReference>
<dbReference type="Gene3D" id="3.40.50.12780">
    <property type="entry name" value="N-terminal domain of ligase-like"/>
    <property type="match status" value="1"/>
</dbReference>
<dbReference type="Pfam" id="PF14535">
    <property type="entry name" value="AMP-binding_C_2"/>
    <property type="match status" value="1"/>
</dbReference>
<evidence type="ECO:0000256" key="9">
    <source>
        <dbReference type="ARBA" id="ARBA00068695"/>
    </source>
</evidence>
<keyword evidence="3" id="KW-0597">Phosphoprotein</keyword>
<dbReference type="EC" id="6.2.1.30" evidence="8 11"/>
<dbReference type="FunFam" id="3.40.50.12780:FF:000016">
    <property type="entry name" value="Phenylacetate-coenzyme A ligase"/>
    <property type="match status" value="1"/>
</dbReference>
<comment type="catalytic activity">
    <reaction evidence="11">
        <text>2-phenylacetate + ATP + CoA = phenylacetyl-CoA + AMP + diphosphate</text>
        <dbReference type="Rhea" id="RHEA:20956"/>
        <dbReference type="ChEBI" id="CHEBI:18401"/>
        <dbReference type="ChEBI" id="CHEBI:30616"/>
        <dbReference type="ChEBI" id="CHEBI:33019"/>
        <dbReference type="ChEBI" id="CHEBI:57287"/>
        <dbReference type="ChEBI" id="CHEBI:57390"/>
        <dbReference type="ChEBI" id="CHEBI:456215"/>
        <dbReference type="EC" id="6.2.1.30"/>
    </reaction>
</comment>
<dbReference type="Proteomes" id="UP000199611">
    <property type="component" value="Unassembled WGS sequence"/>
</dbReference>
<dbReference type="AlphaFoldDB" id="A0A1I4U8M5"/>
<evidence type="ECO:0000256" key="8">
    <source>
        <dbReference type="ARBA" id="ARBA00066629"/>
    </source>
</evidence>
<dbReference type="SUPFAM" id="SSF56801">
    <property type="entry name" value="Acetyl-CoA synthetase-like"/>
    <property type="match status" value="1"/>
</dbReference>
<dbReference type="InterPro" id="IPR045851">
    <property type="entry name" value="AMP-bd_C_sf"/>
</dbReference>
<feature type="domain" description="AMP-dependent synthetase/ligase" evidence="12">
    <location>
        <begin position="82"/>
        <end position="288"/>
    </location>
</feature>
<evidence type="ECO:0000256" key="6">
    <source>
        <dbReference type="ARBA" id="ARBA00060591"/>
    </source>
</evidence>
<keyword evidence="15" id="KW-1185">Reference proteome</keyword>
<keyword evidence="2" id="KW-0596">Phosphopantetheine</keyword>
<dbReference type="InterPro" id="IPR051414">
    <property type="entry name" value="Adenylate-forming_Reductase"/>
</dbReference>
<dbReference type="UniPathway" id="UPA00930"/>
<dbReference type="CDD" id="cd05913">
    <property type="entry name" value="PaaK"/>
    <property type="match status" value="1"/>
</dbReference>
<evidence type="ECO:0000256" key="5">
    <source>
        <dbReference type="ARBA" id="ARBA00022741"/>
    </source>
</evidence>
<evidence type="ECO:0000256" key="1">
    <source>
        <dbReference type="ARBA" id="ARBA00011245"/>
    </source>
</evidence>
<dbReference type="PANTHER" id="PTHR43439">
    <property type="entry name" value="PHENYLACETATE-COENZYME A LIGASE"/>
    <property type="match status" value="1"/>
</dbReference>
<dbReference type="PANTHER" id="PTHR43439:SF2">
    <property type="entry name" value="ENZYME, PUTATIVE (JCVI)-RELATED"/>
    <property type="match status" value="1"/>
</dbReference>
<evidence type="ECO:0000256" key="4">
    <source>
        <dbReference type="ARBA" id="ARBA00022598"/>
    </source>
</evidence>
<comment type="subunit">
    <text evidence="1">Monomer.</text>
</comment>
<evidence type="ECO:0000256" key="3">
    <source>
        <dbReference type="ARBA" id="ARBA00022553"/>
    </source>
</evidence>
<keyword evidence="4 11" id="KW-0436">Ligase</keyword>
<dbReference type="InterPro" id="IPR000873">
    <property type="entry name" value="AMP-dep_synth/lig_dom"/>
</dbReference>
<dbReference type="STRING" id="39841.SAMN05660836_01710"/>
<dbReference type="EMBL" id="FOUU01000005">
    <property type="protein sequence ID" value="SFM85348.1"/>
    <property type="molecule type" value="Genomic_DNA"/>
</dbReference>
<comment type="similarity">
    <text evidence="7 11">Belongs to the phenylacetyl-CoA ligase family.</text>
</comment>
<evidence type="ECO:0000256" key="10">
    <source>
        <dbReference type="ARBA" id="ARBA00075111"/>
    </source>
</evidence>
<dbReference type="InterPro" id="IPR042099">
    <property type="entry name" value="ANL_N_sf"/>
</dbReference>
<dbReference type="InterPro" id="IPR011880">
    <property type="entry name" value="PA_CoA_ligase"/>
</dbReference>
<dbReference type="OrthoDB" id="580775at2"/>
<dbReference type="GO" id="GO:0000166">
    <property type="term" value="F:nucleotide binding"/>
    <property type="evidence" value="ECO:0007669"/>
    <property type="project" value="UniProtKB-KW"/>
</dbReference>
<protein>
    <recommendedName>
        <fullName evidence="9 11">Phenylacetate-coenzyme A ligase</fullName>
        <ecNumber evidence="8 11">6.2.1.30</ecNumber>
    </recommendedName>
    <alternativeName>
        <fullName evidence="10 11">Phenylacetyl-CoA ligase</fullName>
    </alternativeName>
</protein>
<gene>
    <name evidence="14" type="ORF">SAMN05660836_01710</name>
</gene>
<evidence type="ECO:0000313" key="14">
    <source>
        <dbReference type="EMBL" id="SFM85348.1"/>
    </source>
</evidence>
<evidence type="ECO:0000256" key="11">
    <source>
        <dbReference type="PIRNR" id="PIRNR006444"/>
    </source>
</evidence>
<name>A0A1I4U8M5_9BACT</name>
<evidence type="ECO:0000313" key="15">
    <source>
        <dbReference type="Proteomes" id="UP000199611"/>
    </source>
</evidence>
<comment type="pathway">
    <text evidence="6 11">Aromatic compound metabolism; phenylacetate degradation.</text>
</comment>
<dbReference type="GO" id="GO:0047475">
    <property type="term" value="F:phenylacetate-CoA ligase activity"/>
    <property type="evidence" value="ECO:0007669"/>
    <property type="project" value="UniProtKB-EC"/>
</dbReference>
<evidence type="ECO:0000256" key="2">
    <source>
        <dbReference type="ARBA" id="ARBA00022450"/>
    </source>
</evidence>
<evidence type="ECO:0000259" key="12">
    <source>
        <dbReference type="Pfam" id="PF00501"/>
    </source>
</evidence>
<dbReference type="InterPro" id="IPR028154">
    <property type="entry name" value="AMP-dep_Lig_C"/>
</dbReference>
<sequence length="442" mass="49934">MAQIKAWNPEREFLTRDELINLQEERFLKTVARAWESPFYRKKFSELGLSPSDIKGLSDLSRLPFTTKDDLRSAYPYGFLTVSRDRLVRLHVSSGTTGRATAVFYTRRDIDSWAELMARCFCMTGAGPGDVFQNMSGYGLFTGGLGFHYGAEKVGILTIPSGAGNSKRQIQLMKDFGTTVIHVIPSYALRLMDVCQEMGVNPREDLNLRIGYLGAEPYSEEVRQRVQNFYGIRVYNSYGLSEMNGPGVAFECLYQSGLHLWEDAYLMEVIDPDTLEPVPDGTIGELVLTTLDREGMPLIRYRTRDLTRIIPGQCPCGRPHRRIDRIQGRSDDMFIIKGVNIFPIQVEQVLMAIPEVGSNYRIVLTREDNLDQMTVQVEVTDRVFIEDMRHLHKLREKIAKELKSELLVTPRVELVEPNGLPGGEGKAVRLIDLRGKSGEGGV</sequence>
<keyword evidence="5 11" id="KW-0547">Nucleotide-binding</keyword>
<organism evidence="14 15">
    <name type="scientific">Thermodesulforhabdus norvegica</name>
    <dbReference type="NCBI Taxonomy" id="39841"/>
    <lineage>
        <taxon>Bacteria</taxon>
        <taxon>Pseudomonadati</taxon>
        <taxon>Thermodesulfobacteriota</taxon>
        <taxon>Syntrophobacteria</taxon>
        <taxon>Syntrophobacterales</taxon>
        <taxon>Thermodesulforhabdaceae</taxon>
        <taxon>Thermodesulforhabdus</taxon>
    </lineage>
</organism>
<evidence type="ECO:0000259" key="13">
    <source>
        <dbReference type="Pfam" id="PF14535"/>
    </source>
</evidence>
<feature type="domain" description="AMP-dependent ligase C-terminal" evidence="13">
    <location>
        <begin position="338"/>
        <end position="434"/>
    </location>
</feature>
<dbReference type="Gene3D" id="3.30.300.30">
    <property type="match status" value="1"/>
</dbReference>
<comment type="function">
    <text evidence="11">Catalyzes the activation of phenylacetic acid (PA) to phenylacetyl-CoA (PA-CoA).</text>
</comment>
<evidence type="ECO:0000256" key="7">
    <source>
        <dbReference type="ARBA" id="ARBA00061566"/>
    </source>
</evidence>
<reference evidence="14 15" key="1">
    <citation type="submission" date="2016-10" db="EMBL/GenBank/DDBJ databases">
        <authorList>
            <person name="de Groot N.N."/>
        </authorList>
    </citation>
    <scope>NUCLEOTIDE SEQUENCE [LARGE SCALE GENOMIC DNA]</scope>
    <source>
        <strain evidence="14 15">DSM 9990</strain>
    </source>
</reference>